<accession>A0A9K3D1L1</accession>
<comment type="caution">
    <text evidence="3">The sequence shown here is derived from an EMBL/GenBank/DDBJ whole genome shotgun (WGS) entry which is preliminary data.</text>
</comment>
<proteinExistence type="predicted"/>
<name>A0A9K3D1L1_9EUKA</name>
<dbReference type="AlphaFoldDB" id="A0A9K3D1L1"/>
<dbReference type="InterPro" id="IPR022617">
    <property type="entry name" value="Rad60/SUMO-like_dom"/>
</dbReference>
<dbReference type="InterPro" id="IPR029071">
    <property type="entry name" value="Ubiquitin-like_domsf"/>
</dbReference>
<dbReference type="Proteomes" id="UP000265618">
    <property type="component" value="Unassembled WGS sequence"/>
</dbReference>
<dbReference type="OrthoDB" id="442921at2759"/>
<dbReference type="EMBL" id="BDIP01002311">
    <property type="protein sequence ID" value="GIQ86093.1"/>
    <property type="molecule type" value="Genomic_DNA"/>
</dbReference>
<protein>
    <recommendedName>
        <fullName evidence="2">Ubiquitin-like domain-containing protein</fullName>
    </recommendedName>
</protein>
<dbReference type="SUPFAM" id="SSF54236">
    <property type="entry name" value="Ubiquitin-like"/>
    <property type="match status" value="1"/>
</dbReference>
<feature type="region of interest" description="Disordered" evidence="1">
    <location>
        <begin position="1"/>
        <end position="32"/>
    </location>
</feature>
<dbReference type="Pfam" id="PF11976">
    <property type="entry name" value="Rad60-SLD"/>
    <property type="match status" value="1"/>
</dbReference>
<gene>
    <name evidence="3" type="ORF">KIPB_007878</name>
</gene>
<keyword evidence="4" id="KW-1185">Reference proteome</keyword>
<feature type="compositionally biased region" description="Basic and acidic residues" evidence="1">
    <location>
        <begin position="22"/>
        <end position="32"/>
    </location>
</feature>
<feature type="domain" description="Ubiquitin-like" evidence="2">
    <location>
        <begin position="35"/>
        <end position="111"/>
    </location>
</feature>
<evidence type="ECO:0000313" key="4">
    <source>
        <dbReference type="Proteomes" id="UP000265618"/>
    </source>
</evidence>
<reference evidence="3 4" key="1">
    <citation type="journal article" date="2018" name="PLoS ONE">
        <title>The draft genome of Kipferlia bialata reveals reductive genome evolution in fornicate parasites.</title>
        <authorList>
            <person name="Tanifuji G."/>
            <person name="Takabayashi S."/>
            <person name="Kume K."/>
            <person name="Takagi M."/>
            <person name="Nakayama T."/>
            <person name="Kamikawa R."/>
            <person name="Inagaki Y."/>
            <person name="Hashimoto T."/>
        </authorList>
    </citation>
    <scope>NUCLEOTIDE SEQUENCE [LARGE SCALE GENOMIC DNA]</scope>
    <source>
        <strain evidence="3">NY0173</strain>
    </source>
</reference>
<dbReference type="PROSITE" id="PS50053">
    <property type="entry name" value="UBIQUITIN_2"/>
    <property type="match status" value="1"/>
</dbReference>
<evidence type="ECO:0000259" key="2">
    <source>
        <dbReference type="PROSITE" id="PS50053"/>
    </source>
</evidence>
<dbReference type="PANTHER" id="PTHR47813">
    <property type="entry name" value="UBIQUITIN-LIKE SUPERFAMILY PROTEIN"/>
    <property type="match status" value="1"/>
</dbReference>
<evidence type="ECO:0000256" key="1">
    <source>
        <dbReference type="SAM" id="MobiDB-lite"/>
    </source>
</evidence>
<dbReference type="InterPro" id="IPR000626">
    <property type="entry name" value="Ubiquitin-like_dom"/>
</dbReference>
<dbReference type="PANTHER" id="PTHR47813:SF2">
    <property type="entry name" value="UBIQUITIN-LIKE SUPERFAMILY PROTEIN"/>
    <property type="match status" value="1"/>
</dbReference>
<evidence type="ECO:0000313" key="3">
    <source>
        <dbReference type="EMBL" id="GIQ86093.1"/>
    </source>
</evidence>
<dbReference type="CDD" id="cd01763">
    <property type="entry name" value="Ubl_SUMO_like"/>
    <property type="match status" value="1"/>
</dbReference>
<organism evidence="3 4">
    <name type="scientific">Kipferlia bialata</name>
    <dbReference type="NCBI Taxonomy" id="797122"/>
    <lineage>
        <taxon>Eukaryota</taxon>
        <taxon>Metamonada</taxon>
        <taxon>Carpediemonas-like organisms</taxon>
        <taxon>Kipferlia</taxon>
    </lineage>
</organism>
<sequence>MTTAGVPVKDEPVSGGGGGTDQGERPEAEQAPKKIKLQLRDQNDMHSLFIRVFPRGQFRRIFDHFARKADCTLKELRFTIDGERIECHDTPEHHGLKDGDTIDVLRQQIGGADSPCRFK</sequence>
<dbReference type="Gene3D" id="3.10.20.90">
    <property type="entry name" value="Phosphatidylinositol 3-kinase Catalytic Subunit, Chain A, domain 1"/>
    <property type="match status" value="1"/>
</dbReference>